<dbReference type="InterPro" id="IPR001907">
    <property type="entry name" value="ClpP"/>
</dbReference>
<evidence type="ECO:0000256" key="5">
    <source>
        <dbReference type="ARBA" id="ARBA00022825"/>
    </source>
</evidence>
<comment type="function">
    <text evidence="7">Cleaves peptides in various proteins in a process that requires ATP hydrolysis. Has a chymotrypsin-like activity. Plays a major role in the degradation of misfolded proteins.</text>
</comment>
<evidence type="ECO:0000256" key="6">
    <source>
        <dbReference type="ARBA" id="ARBA00034021"/>
    </source>
</evidence>
<sequence>MPLGVPKVPFHLPGDDDENWVDLYNRLYKKRMLFLTQEVNSEVANQLASLFIYLNMEESTKDFDLFINSPGGWILPGMTIYNSMTLVDSNVRTICTGLAASMASFILAAGASSKRLAFPHARVMMHQPHGRFSDVVDDDKDDKKDDKKDNKKDDDNHNKDDSARELFVEMEELTAIQENIVKIYAAKTGQPRETILADLERDSFMSATEAQAHGIVDFIGRWES</sequence>
<dbReference type="AlphaFoldDB" id="A0A4Y5QFB7"/>
<dbReference type="RefSeq" id="YP_009671062.1">
    <property type="nucleotide sequence ID" value="NC_043820.1"/>
</dbReference>
<keyword evidence="2 11" id="KW-0934">Plastid</keyword>
<dbReference type="GO" id="GO:0004176">
    <property type="term" value="F:ATP-dependent peptidase activity"/>
    <property type="evidence" value="ECO:0007669"/>
    <property type="project" value="InterPro"/>
</dbReference>
<dbReference type="PROSITE" id="PS00382">
    <property type="entry name" value="CLP_PROTEASE_HIS"/>
    <property type="match status" value="1"/>
</dbReference>
<evidence type="ECO:0000256" key="7">
    <source>
        <dbReference type="HAMAP-Rule" id="MF_00444"/>
    </source>
</evidence>
<feature type="compositionally biased region" description="Basic and acidic residues" evidence="10">
    <location>
        <begin position="141"/>
        <end position="161"/>
    </location>
</feature>
<keyword evidence="3 7" id="KW-0645">Protease</keyword>
<feature type="active site" evidence="7 8">
    <location>
        <position position="126"/>
    </location>
</feature>
<comment type="catalytic activity">
    <reaction evidence="6 7 8">
        <text>Hydrolysis of proteins to small peptides in the presence of ATP and magnesium. alpha-casein is the usual test substrate. In the absence of ATP, only oligopeptides shorter than five residues are hydrolyzed (such as succinyl-Leu-Tyr-|-NHMec, and Leu-Tyr-Leu-|-Tyr-Trp, in which cleavage of the -Tyr-|-Leu- and -Tyr-|-Trp bonds also occurs).</text>
        <dbReference type="EC" id="3.4.21.92"/>
    </reaction>
</comment>
<dbReference type="GO" id="GO:0006515">
    <property type="term" value="P:protein quality control for misfolded or incompletely synthesized proteins"/>
    <property type="evidence" value="ECO:0007669"/>
    <property type="project" value="TreeGrafter"/>
</dbReference>
<evidence type="ECO:0000256" key="10">
    <source>
        <dbReference type="SAM" id="MobiDB-lite"/>
    </source>
</evidence>
<keyword evidence="11" id="KW-0150">Chloroplast</keyword>
<evidence type="ECO:0000256" key="3">
    <source>
        <dbReference type="ARBA" id="ARBA00022670"/>
    </source>
</evidence>
<dbReference type="GeneID" id="40878094"/>
<proteinExistence type="inferred from homology"/>
<dbReference type="SUPFAM" id="SSF52096">
    <property type="entry name" value="ClpP/crotonase"/>
    <property type="match status" value="1"/>
</dbReference>
<dbReference type="CDD" id="cd07017">
    <property type="entry name" value="S14_ClpP_2"/>
    <property type="match status" value="1"/>
</dbReference>
<feature type="active site" description="Nucleophile" evidence="7">
    <location>
        <position position="101"/>
    </location>
</feature>
<dbReference type="EMBL" id="MK694927">
    <property type="protein sequence ID" value="QCX30330.1"/>
    <property type="molecule type" value="Genomic_DNA"/>
</dbReference>
<protein>
    <recommendedName>
        <fullName evidence="7 9">ATP-dependent Clp protease proteolytic subunit</fullName>
        <ecNumber evidence="7">3.4.21.92</ecNumber>
    </recommendedName>
    <alternativeName>
        <fullName evidence="7">Endopeptidase Clp</fullName>
    </alternativeName>
</protein>
<dbReference type="HAMAP" id="MF_00444">
    <property type="entry name" value="ClpP"/>
    <property type="match status" value="1"/>
</dbReference>
<evidence type="ECO:0000313" key="11">
    <source>
        <dbReference type="EMBL" id="QCX30330.1"/>
    </source>
</evidence>
<evidence type="ECO:0000256" key="8">
    <source>
        <dbReference type="PROSITE-ProRule" id="PRU10086"/>
    </source>
</evidence>
<dbReference type="GO" id="GO:0051117">
    <property type="term" value="F:ATPase binding"/>
    <property type="evidence" value="ECO:0007669"/>
    <property type="project" value="TreeGrafter"/>
</dbReference>
<feature type="region of interest" description="Disordered" evidence="10">
    <location>
        <begin position="129"/>
        <end position="161"/>
    </location>
</feature>
<dbReference type="EC" id="3.4.21.92" evidence="7"/>
<dbReference type="GO" id="GO:0004252">
    <property type="term" value="F:serine-type endopeptidase activity"/>
    <property type="evidence" value="ECO:0007669"/>
    <property type="project" value="UniProtKB-UniRule"/>
</dbReference>
<dbReference type="Gene3D" id="3.90.226.10">
    <property type="entry name" value="2-enoyl-CoA Hydratase, Chain A, domain 1"/>
    <property type="match status" value="1"/>
</dbReference>
<keyword evidence="5 7" id="KW-0720">Serine protease</keyword>
<dbReference type="GO" id="GO:0009570">
    <property type="term" value="C:chloroplast stroma"/>
    <property type="evidence" value="ECO:0007669"/>
    <property type="project" value="UniProtKB-SubCell"/>
</dbReference>
<keyword evidence="4 7" id="KW-0378">Hydrolase</keyword>
<comment type="subcellular location">
    <subcellularLocation>
        <location evidence="7">Plastid</location>
        <location evidence="7">Chloroplast stroma</location>
    </subcellularLocation>
</comment>
<comment type="subunit">
    <text evidence="7">Component of the chloroplastic Clp protease core complex.</text>
</comment>
<name>A0A4Y5QFB7_9ROSI</name>
<dbReference type="InterPro" id="IPR023562">
    <property type="entry name" value="ClpP/TepA"/>
</dbReference>
<evidence type="ECO:0000256" key="2">
    <source>
        <dbReference type="ARBA" id="ARBA00022640"/>
    </source>
</evidence>
<reference evidence="11" key="1">
    <citation type="journal article" date="2019" name="Mol. Phylogenet. Evol.">
        <title>Highly accelerated rates of genomic rearrangements and nucleotide substitutions in plastid genomes of Passiflora subgenus Decaloba.</title>
        <authorList>
            <person name="Shrestha B."/>
            <person name="Weng M.L."/>
            <person name="Theriot E.C."/>
            <person name="Gilbert L.E."/>
            <person name="Ruhlman T.A."/>
            <person name="Krosnick S.E."/>
            <person name="Jansen R.K."/>
        </authorList>
    </citation>
    <scope>NUCLEOTIDE SEQUENCE</scope>
</reference>
<geneLocation type="chloroplast" evidence="11"/>
<dbReference type="PANTHER" id="PTHR10381">
    <property type="entry name" value="ATP-DEPENDENT CLP PROTEASE PROTEOLYTIC SUBUNIT"/>
    <property type="match status" value="1"/>
</dbReference>
<dbReference type="InterPro" id="IPR029045">
    <property type="entry name" value="ClpP/crotonase-like_dom_sf"/>
</dbReference>
<comment type="similarity">
    <text evidence="1 7 9">Belongs to the peptidase S14 family.</text>
</comment>
<gene>
    <name evidence="7 11" type="primary">clpP</name>
</gene>
<evidence type="ECO:0000256" key="4">
    <source>
        <dbReference type="ARBA" id="ARBA00022801"/>
    </source>
</evidence>
<evidence type="ECO:0000256" key="1">
    <source>
        <dbReference type="ARBA" id="ARBA00007039"/>
    </source>
</evidence>
<dbReference type="GO" id="GO:0009368">
    <property type="term" value="C:endopeptidase Clp complex"/>
    <property type="evidence" value="ECO:0007669"/>
    <property type="project" value="TreeGrafter"/>
</dbReference>
<organism evidence="11">
    <name type="scientific">Passiflora tetrandra</name>
    <dbReference type="NCBI Taxonomy" id="237885"/>
    <lineage>
        <taxon>Eukaryota</taxon>
        <taxon>Viridiplantae</taxon>
        <taxon>Streptophyta</taxon>
        <taxon>Embryophyta</taxon>
        <taxon>Tracheophyta</taxon>
        <taxon>Spermatophyta</taxon>
        <taxon>Magnoliopsida</taxon>
        <taxon>eudicotyledons</taxon>
        <taxon>Gunneridae</taxon>
        <taxon>Pentapetalae</taxon>
        <taxon>rosids</taxon>
        <taxon>fabids</taxon>
        <taxon>Malpighiales</taxon>
        <taxon>Passifloraceae</taxon>
        <taxon>Passiflora</taxon>
    </lineage>
</organism>
<dbReference type="PANTHER" id="PTHR10381:SF15">
    <property type="entry name" value="CHLOROPLASTIC ATP-DEPENDENT CLP PROTEASE PROTEOLYTIC SUBUNIT 1"/>
    <property type="match status" value="1"/>
</dbReference>
<dbReference type="InterPro" id="IPR033135">
    <property type="entry name" value="ClpP_His_AS"/>
</dbReference>
<dbReference type="Pfam" id="PF00574">
    <property type="entry name" value="CLP_protease"/>
    <property type="match status" value="2"/>
</dbReference>
<evidence type="ECO:0000256" key="9">
    <source>
        <dbReference type="RuleBase" id="RU003567"/>
    </source>
</evidence>
<dbReference type="PRINTS" id="PR00127">
    <property type="entry name" value="CLPPROTEASEP"/>
</dbReference>
<accession>A0A4Y5QFB7</accession>